<evidence type="ECO:0000256" key="6">
    <source>
        <dbReference type="ARBA" id="ARBA00022679"/>
    </source>
</evidence>
<dbReference type="PANTHER" id="PTHR23033">
    <property type="entry name" value="BETA1,3-GALACTOSYLTRANSFERASE"/>
    <property type="match status" value="1"/>
</dbReference>
<evidence type="ECO:0000256" key="7">
    <source>
        <dbReference type="ARBA" id="ARBA00022692"/>
    </source>
</evidence>
<organism evidence="14">
    <name type="scientific">Aceria tosichella</name>
    <name type="common">wheat curl mite</name>
    <dbReference type="NCBI Taxonomy" id="561515"/>
    <lineage>
        <taxon>Eukaryota</taxon>
        <taxon>Metazoa</taxon>
        <taxon>Ecdysozoa</taxon>
        <taxon>Arthropoda</taxon>
        <taxon>Chelicerata</taxon>
        <taxon>Arachnida</taxon>
        <taxon>Acari</taxon>
        <taxon>Acariformes</taxon>
        <taxon>Trombidiformes</taxon>
        <taxon>Prostigmata</taxon>
        <taxon>Eupodina</taxon>
        <taxon>Eriophyoidea</taxon>
        <taxon>Eriophyidae</taxon>
        <taxon>Eriophyinae</taxon>
        <taxon>Aceriini</taxon>
        <taxon>Aceria</taxon>
    </lineage>
</organism>
<evidence type="ECO:0000256" key="10">
    <source>
        <dbReference type="ARBA" id="ARBA00022989"/>
    </source>
</evidence>
<comment type="subcellular location">
    <subcellularLocation>
        <location evidence="1">Membrane</location>
        <topology evidence="1">Single-pass type II membrane protein</topology>
    </subcellularLocation>
</comment>
<evidence type="ECO:0000256" key="1">
    <source>
        <dbReference type="ARBA" id="ARBA00004606"/>
    </source>
</evidence>
<feature type="signal peptide" evidence="12">
    <location>
        <begin position="1"/>
        <end position="23"/>
    </location>
</feature>
<dbReference type="EC" id="2.4.1.122" evidence="4"/>
<keyword evidence="9" id="KW-0735">Signal-anchor</keyword>
<dbReference type="PANTHER" id="PTHR23033:SF14">
    <property type="entry name" value="GLYCOPROTEIN-N-ACETYLGALACTOSAMINE 3-BETA-GALACTOSYLTRANSFERASE 1-RELATED"/>
    <property type="match status" value="1"/>
</dbReference>
<dbReference type="GO" id="GO:0016020">
    <property type="term" value="C:membrane"/>
    <property type="evidence" value="ECO:0007669"/>
    <property type="project" value="UniProtKB-SubCell"/>
</dbReference>
<gene>
    <name evidence="14" type="primary">C38H2.2</name>
    <name evidence="14" type="ORF">g.939</name>
</gene>
<evidence type="ECO:0000256" key="2">
    <source>
        <dbReference type="ARBA" id="ARBA00004922"/>
    </source>
</evidence>
<comment type="similarity">
    <text evidence="3">Belongs to the glycosyltransferase 31 family. Beta3-Gal-T subfamily.</text>
</comment>
<evidence type="ECO:0000313" key="14">
    <source>
        <dbReference type="EMBL" id="MDE51423.1"/>
    </source>
</evidence>
<evidence type="ECO:0000256" key="8">
    <source>
        <dbReference type="ARBA" id="ARBA00022741"/>
    </source>
</evidence>
<feature type="domain" description="Fringe-like glycosyltransferase" evidence="13">
    <location>
        <begin position="55"/>
        <end position="219"/>
    </location>
</feature>
<keyword evidence="6 14" id="KW-0808">Transferase</keyword>
<dbReference type="SUPFAM" id="SSF53448">
    <property type="entry name" value="Nucleotide-diphospho-sugar transferases"/>
    <property type="match status" value="1"/>
</dbReference>
<keyword evidence="11" id="KW-0472">Membrane</keyword>
<dbReference type="EMBL" id="GGYP01006652">
    <property type="protein sequence ID" value="MDE51423.1"/>
    <property type="molecule type" value="Transcribed_RNA"/>
</dbReference>
<name>A0A6G1SNE3_9ACAR</name>
<evidence type="ECO:0000259" key="13">
    <source>
        <dbReference type="Pfam" id="PF02434"/>
    </source>
</evidence>
<evidence type="ECO:0000256" key="12">
    <source>
        <dbReference type="SAM" id="SignalP"/>
    </source>
</evidence>
<dbReference type="InterPro" id="IPR026050">
    <property type="entry name" value="C1GALT1/C1GALT1_chp1"/>
</dbReference>
<keyword evidence="12" id="KW-0732">Signal</keyword>
<keyword evidence="7" id="KW-0812">Transmembrane</keyword>
<proteinExistence type="inferred from homology"/>
<keyword evidence="10" id="KW-1133">Transmembrane helix</keyword>
<dbReference type="GO" id="GO:0000166">
    <property type="term" value="F:nucleotide binding"/>
    <property type="evidence" value="ECO:0007669"/>
    <property type="project" value="UniProtKB-KW"/>
</dbReference>
<evidence type="ECO:0000256" key="4">
    <source>
        <dbReference type="ARBA" id="ARBA00012557"/>
    </source>
</evidence>
<dbReference type="AlphaFoldDB" id="A0A6G1SNE3"/>
<dbReference type="GO" id="GO:0016263">
    <property type="term" value="F:glycoprotein-N-acetylgalactosamine 3-beta-galactosyltransferase activity"/>
    <property type="evidence" value="ECO:0007669"/>
    <property type="project" value="UniProtKB-EC"/>
</dbReference>
<protein>
    <recommendedName>
        <fullName evidence="4">N-acetylgalactosaminide beta-1,3-galactosyltransferase</fullName>
        <ecNumber evidence="4">2.4.1.122</ecNumber>
    </recommendedName>
</protein>
<evidence type="ECO:0000256" key="3">
    <source>
        <dbReference type="ARBA" id="ARBA00006462"/>
    </source>
</evidence>
<accession>A0A6G1SNE3</accession>
<evidence type="ECO:0000256" key="9">
    <source>
        <dbReference type="ARBA" id="ARBA00022968"/>
    </source>
</evidence>
<dbReference type="Gene3D" id="3.90.550.50">
    <property type="match status" value="1"/>
</dbReference>
<keyword evidence="8" id="KW-0547">Nucleotide-binding</keyword>
<dbReference type="UniPathway" id="UPA00378"/>
<reference evidence="14" key="1">
    <citation type="submission" date="2018-10" db="EMBL/GenBank/DDBJ databases">
        <title>Transcriptome assembly of Aceria tosichella (Wheat curl mite) Type 2.</title>
        <authorList>
            <person name="Scully E.D."/>
            <person name="Geib S.M."/>
            <person name="Palmer N.A."/>
            <person name="Gupta A.K."/>
            <person name="Sarath G."/>
            <person name="Tatineni S."/>
        </authorList>
    </citation>
    <scope>NUCLEOTIDE SEQUENCE</scope>
    <source>
        <strain evidence="14">LincolnNE</strain>
    </source>
</reference>
<dbReference type="InterPro" id="IPR003378">
    <property type="entry name" value="Fringe-like_glycosylTrfase"/>
</dbReference>
<sequence>MRSQKVHMLVGLFGLVVCGQIVASRFEPTNNKPAAIKILCFVLSTNTTASNKKTLAIEKTWGNRCDKLLLIKNGTKTEEVYNKLIVAVDHDGRDQLWHKISKACEFIYEKYLNQYDWFFRADDDTYLLVDALRKFLTTKSSPGEPIHFGHRFKPFVRSGFMSGGSGIVLSREALLRMIELGFRRELSACELKRGQVDDVIMSKCLEAVGVKAGDTRDPHGKETFLPLSPMTLLNDKLDRNHWYLTYAYYEESDRVTGNKECCSRTPIAFHYIKPREMYLIDWLLNDVKRA</sequence>
<dbReference type="Pfam" id="PF02434">
    <property type="entry name" value="Fringe"/>
    <property type="match status" value="1"/>
</dbReference>
<feature type="chain" id="PRO_5026200837" description="N-acetylgalactosaminide beta-1,3-galactosyltransferase" evidence="12">
    <location>
        <begin position="24"/>
        <end position="290"/>
    </location>
</feature>
<comment type="pathway">
    <text evidence="2">Protein modification; protein glycosylation.</text>
</comment>
<keyword evidence="5 14" id="KW-0328">Glycosyltransferase</keyword>
<evidence type="ECO:0000256" key="11">
    <source>
        <dbReference type="ARBA" id="ARBA00023136"/>
    </source>
</evidence>
<evidence type="ECO:0000256" key="5">
    <source>
        <dbReference type="ARBA" id="ARBA00022676"/>
    </source>
</evidence>
<dbReference type="InterPro" id="IPR029044">
    <property type="entry name" value="Nucleotide-diphossugar_trans"/>
</dbReference>